<gene>
    <name evidence="1" type="ORF">Aple_093420</name>
</gene>
<comment type="caution">
    <text evidence="1">The sequence shown here is derived from an EMBL/GenBank/DDBJ whole genome shotgun (WGS) entry which is preliminary data.</text>
</comment>
<name>A0A5M3Y3B3_9ACTN</name>
<evidence type="ECO:0000313" key="2">
    <source>
        <dbReference type="Proteomes" id="UP000377595"/>
    </source>
</evidence>
<organism evidence="1 2">
    <name type="scientific">Acrocarpospora pleiomorpha</name>
    <dbReference type="NCBI Taxonomy" id="90975"/>
    <lineage>
        <taxon>Bacteria</taxon>
        <taxon>Bacillati</taxon>
        <taxon>Actinomycetota</taxon>
        <taxon>Actinomycetes</taxon>
        <taxon>Streptosporangiales</taxon>
        <taxon>Streptosporangiaceae</taxon>
        <taxon>Acrocarpospora</taxon>
    </lineage>
</organism>
<protein>
    <submittedName>
        <fullName evidence="1">Uncharacterized protein</fullName>
    </submittedName>
</protein>
<keyword evidence="2" id="KW-1185">Reference proteome</keyword>
<reference evidence="1 2" key="1">
    <citation type="submission" date="2019-10" db="EMBL/GenBank/DDBJ databases">
        <title>Whole genome shotgun sequence of Acrocarpospora pleiomorpha NBRC 16267.</title>
        <authorList>
            <person name="Ichikawa N."/>
            <person name="Kimura A."/>
            <person name="Kitahashi Y."/>
            <person name="Komaki H."/>
            <person name="Oguchi A."/>
        </authorList>
    </citation>
    <scope>NUCLEOTIDE SEQUENCE [LARGE SCALE GENOMIC DNA]</scope>
    <source>
        <strain evidence="1 2">NBRC 16267</strain>
    </source>
</reference>
<proteinExistence type="predicted"/>
<dbReference type="AlphaFoldDB" id="A0A5M3Y3B3"/>
<sequence length="74" mass="8241">MDPASPQAQRVVDLILDPGLSVAERRALADQLATFTDVRVERYWRLMGVLNGHPPFPPAAAAYEWLIAALRAER</sequence>
<evidence type="ECO:0000313" key="1">
    <source>
        <dbReference type="EMBL" id="GES26443.1"/>
    </source>
</evidence>
<accession>A0A5M3Y3B3</accession>
<dbReference type="Proteomes" id="UP000377595">
    <property type="component" value="Unassembled WGS sequence"/>
</dbReference>
<dbReference type="EMBL" id="BLAF01000087">
    <property type="protein sequence ID" value="GES26443.1"/>
    <property type="molecule type" value="Genomic_DNA"/>
</dbReference>